<feature type="domain" description="SIS" evidence="9">
    <location>
        <begin position="440"/>
        <end position="576"/>
    </location>
</feature>
<keyword evidence="7" id="KW-0315">Glutamine amidotransferase</keyword>
<evidence type="ECO:0000313" key="11">
    <source>
        <dbReference type="Proteomes" id="UP000034471"/>
    </source>
</evidence>
<dbReference type="Gene3D" id="3.40.50.10490">
    <property type="entry name" value="Glucose-6-phosphate isomerase like protein, domain 1"/>
    <property type="match status" value="2"/>
</dbReference>
<dbReference type="GO" id="GO:0097367">
    <property type="term" value="F:carbohydrate derivative binding"/>
    <property type="evidence" value="ECO:0007669"/>
    <property type="project" value="InterPro"/>
</dbReference>
<dbReference type="InterPro" id="IPR001347">
    <property type="entry name" value="SIS_dom"/>
</dbReference>
<dbReference type="NCBIfam" id="NF001484">
    <property type="entry name" value="PRK00331.1"/>
    <property type="match status" value="1"/>
</dbReference>
<evidence type="ECO:0000256" key="7">
    <source>
        <dbReference type="ARBA" id="ARBA00022962"/>
    </source>
</evidence>
<proteinExistence type="predicted"/>
<dbReference type="CDD" id="cd05009">
    <property type="entry name" value="SIS_GlmS_GlmD_2"/>
    <property type="match status" value="1"/>
</dbReference>
<dbReference type="Proteomes" id="UP000034471">
    <property type="component" value="Unassembled WGS sequence"/>
</dbReference>
<dbReference type="STRING" id="1618481.US54_C0018G0004"/>
<keyword evidence="5 10" id="KW-0808">Transferase</keyword>
<dbReference type="GO" id="GO:0004360">
    <property type="term" value="F:glutamine-fructose-6-phosphate transaminase (isomerizing) activity"/>
    <property type="evidence" value="ECO:0007669"/>
    <property type="project" value="UniProtKB-EC"/>
</dbReference>
<comment type="caution">
    <text evidence="10">The sequence shown here is derived from an EMBL/GenBank/DDBJ whole genome shotgun (WGS) entry which is preliminary data.</text>
</comment>
<evidence type="ECO:0000313" key="10">
    <source>
        <dbReference type="EMBL" id="KKQ38081.1"/>
    </source>
</evidence>
<dbReference type="InterPro" id="IPR017932">
    <property type="entry name" value="GATase_2_dom"/>
</dbReference>
<organism evidence="10 11">
    <name type="scientific">Candidatus Roizmanbacteria bacterium GW2011_GWA2_37_7</name>
    <dbReference type="NCBI Taxonomy" id="1618481"/>
    <lineage>
        <taxon>Bacteria</taxon>
        <taxon>Candidatus Roizmaniibacteriota</taxon>
    </lineage>
</organism>
<dbReference type="PROSITE" id="PS51464">
    <property type="entry name" value="SIS"/>
    <property type="match status" value="2"/>
</dbReference>
<evidence type="ECO:0000256" key="6">
    <source>
        <dbReference type="ARBA" id="ARBA00022737"/>
    </source>
</evidence>
<dbReference type="SUPFAM" id="SSF53697">
    <property type="entry name" value="SIS domain"/>
    <property type="match status" value="1"/>
</dbReference>
<dbReference type="InterPro" id="IPR047084">
    <property type="entry name" value="GFAT_N"/>
</dbReference>
<dbReference type="EMBL" id="LBTJ01000018">
    <property type="protein sequence ID" value="KKQ38081.1"/>
    <property type="molecule type" value="Genomic_DNA"/>
</dbReference>
<feature type="domain" description="SIS" evidence="9">
    <location>
        <begin position="276"/>
        <end position="415"/>
    </location>
</feature>
<dbReference type="PANTHER" id="PTHR10937:SF0">
    <property type="entry name" value="GLUTAMINE--FRUCTOSE-6-PHOSPHATE TRANSAMINASE (ISOMERIZING)"/>
    <property type="match status" value="1"/>
</dbReference>
<dbReference type="Pfam" id="PF13522">
    <property type="entry name" value="GATase_6"/>
    <property type="match status" value="1"/>
</dbReference>
<evidence type="ECO:0000256" key="5">
    <source>
        <dbReference type="ARBA" id="ARBA00022679"/>
    </source>
</evidence>
<dbReference type="Pfam" id="PF01380">
    <property type="entry name" value="SIS"/>
    <property type="match status" value="2"/>
</dbReference>
<dbReference type="NCBIfam" id="TIGR01135">
    <property type="entry name" value="glmS"/>
    <property type="match status" value="1"/>
</dbReference>
<keyword evidence="4 10" id="KW-0032">Aminotransferase</keyword>
<evidence type="ECO:0000256" key="1">
    <source>
        <dbReference type="ARBA" id="ARBA00001031"/>
    </source>
</evidence>
<keyword evidence="6" id="KW-0677">Repeat</keyword>
<dbReference type="CDD" id="cd00714">
    <property type="entry name" value="GFAT"/>
    <property type="match status" value="1"/>
</dbReference>
<evidence type="ECO:0000259" key="8">
    <source>
        <dbReference type="PROSITE" id="PS51278"/>
    </source>
</evidence>
<dbReference type="InterPro" id="IPR035466">
    <property type="entry name" value="GlmS/AgaS_SIS"/>
</dbReference>
<evidence type="ECO:0000256" key="3">
    <source>
        <dbReference type="ARBA" id="ARBA00016090"/>
    </source>
</evidence>
<comment type="catalytic activity">
    <reaction evidence="1">
        <text>D-fructose 6-phosphate + L-glutamine = D-glucosamine 6-phosphate + L-glutamate</text>
        <dbReference type="Rhea" id="RHEA:13237"/>
        <dbReference type="ChEBI" id="CHEBI:29985"/>
        <dbReference type="ChEBI" id="CHEBI:58359"/>
        <dbReference type="ChEBI" id="CHEBI:58725"/>
        <dbReference type="ChEBI" id="CHEBI:61527"/>
        <dbReference type="EC" id="2.6.1.16"/>
    </reaction>
</comment>
<accession>A0A0G0KBV8</accession>
<dbReference type="GO" id="GO:0006002">
    <property type="term" value="P:fructose 6-phosphate metabolic process"/>
    <property type="evidence" value="ECO:0007669"/>
    <property type="project" value="TreeGrafter"/>
</dbReference>
<dbReference type="InterPro" id="IPR035490">
    <property type="entry name" value="GlmS/FrlB_SIS"/>
</dbReference>
<evidence type="ECO:0000256" key="4">
    <source>
        <dbReference type="ARBA" id="ARBA00022576"/>
    </source>
</evidence>
<dbReference type="PROSITE" id="PS51278">
    <property type="entry name" value="GATASE_TYPE_2"/>
    <property type="match status" value="1"/>
</dbReference>
<dbReference type="PANTHER" id="PTHR10937">
    <property type="entry name" value="GLUCOSAMINE--FRUCTOSE-6-PHOSPHATE AMINOTRANSFERASE, ISOMERIZING"/>
    <property type="match status" value="1"/>
</dbReference>
<dbReference type="FunFam" id="3.60.20.10:FF:000006">
    <property type="entry name" value="Glutamine--fructose-6-phosphate aminotransferase [isomerizing]"/>
    <property type="match status" value="1"/>
</dbReference>
<name>A0A0G0KBV8_9BACT</name>
<feature type="domain" description="Glutamine amidotransferase type-2" evidence="8">
    <location>
        <begin position="2"/>
        <end position="216"/>
    </location>
</feature>
<dbReference type="InterPro" id="IPR005855">
    <property type="entry name" value="GFAT"/>
</dbReference>
<protein>
    <recommendedName>
        <fullName evidence="3">Glutamine--fructose-6-phosphate aminotransferase [isomerizing]</fullName>
        <ecNumber evidence="2">2.6.1.16</ecNumber>
    </recommendedName>
</protein>
<evidence type="ECO:0000256" key="2">
    <source>
        <dbReference type="ARBA" id="ARBA00012916"/>
    </source>
</evidence>
<gene>
    <name evidence="10" type="ORF">US54_C0018G0004</name>
</gene>
<dbReference type="AlphaFoldDB" id="A0A0G0KBV8"/>
<sequence>MCGIFGYLGNNQHAGALILDGLKALEYRGYDSWGVAIKKADGTVFIEKHTGKIGNASLPVFQSHIGIGHTRWATHGGVTNKNAHPHVDCSKKIAIVHNGIVENFKPLKSHLIQKKHIFTSETDSEVIAHLIEEIHTTEPDLVKVMQRLRSKIHGMNAIIAFFPEYESFYIIKNGSPIVVGVGNKEFFIASDTSAIIPHTKRIYFLEDEEMLELTKSGIRLYNNTGMKKKISYSTITYSAESAQKGSYDHFMLKEISEQPQILKNIIDTKKREIIQAAQIIKKAYGTYLIGCGTASYACLAGTYLFSKIAHRHINFAISSEFSYLVDFLKDSSLVFALSQSGETIDTISSVKKAKEKNAKLLSLTNSRGSTLYRMSDYNLLLHAGPEKAVASTKAYTAKIAFLYLIAHKIAKTYSLGEKNLTKAIDEVTEIIFHKSKIQSLSSKIKDHQSIFILGRGVSYAAALESALKIKEVSYIHAEGFAAGELKHGVIALIEKDTPVILFNPEDETYDDTLSAAHEVKARGAHVIGVSSRNDDVYDTYIEVKNCGDATIIPNVVIAQLLGYYLSLSKGHDPDKPRNLAKSVTVK</sequence>
<dbReference type="InterPro" id="IPR046348">
    <property type="entry name" value="SIS_dom_sf"/>
</dbReference>
<dbReference type="InterPro" id="IPR029055">
    <property type="entry name" value="Ntn_hydrolases_N"/>
</dbReference>
<evidence type="ECO:0000259" key="9">
    <source>
        <dbReference type="PROSITE" id="PS51464"/>
    </source>
</evidence>
<dbReference type="CDD" id="cd05008">
    <property type="entry name" value="SIS_GlmS_GlmD_1"/>
    <property type="match status" value="1"/>
</dbReference>
<dbReference type="Gene3D" id="3.60.20.10">
    <property type="entry name" value="Glutamine Phosphoribosylpyrophosphate, subunit 1, domain 1"/>
    <property type="match status" value="1"/>
</dbReference>
<dbReference type="EC" id="2.6.1.16" evidence="2"/>
<dbReference type="GO" id="GO:0006487">
    <property type="term" value="P:protein N-linked glycosylation"/>
    <property type="evidence" value="ECO:0007669"/>
    <property type="project" value="TreeGrafter"/>
</dbReference>
<dbReference type="SUPFAM" id="SSF56235">
    <property type="entry name" value="N-terminal nucleophile aminohydrolases (Ntn hydrolases)"/>
    <property type="match status" value="1"/>
</dbReference>
<dbReference type="GO" id="GO:0006047">
    <property type="term" value="P:UDP-N-acetylglucosamine metabolic process"/>
    <property type="evidence" value="ECO:0007669"/>
    <property type="project" value="TreeGrafter"/>
</dbReference>
<dbReference type="PATRIC" id="fig|1618481.3.peg.471"/>
<reference evidence="10 11" key="1">
    <citation type="journal article" date="2015" name="Nature">
        <title>rRNA introns, odd ribosomes, and small enigmatic genomes across a large radiation of phyla.</title>
        <authorList>
            <person name="Brown C.T."/>
            <person name="Hug L.A."/>
            <person name="Thomas B.C."/>
            <person name="Sharon I."/>
            <person name="Castelle C.J."/>
            <person name="Singh A."/>
            <person name="Wilkins M.J."/>
            <person name="Williams K.H."/>
            <person name="Banfield J.F."/>
        </authorList>
    </citation>
    <scope>NUCLEOTIDE SEQUENCE [LARGE SCALE GENOMIC DNA]</scope>
</reference>